<keyword evidence="1" id="KW-0175">Coiled coil</keyword>
<name>A0A0D3E8J6_BRAOL</name>
<accession>A0A0D3E8J6</accession>
<reference evidence="2" key="2">
    <citation type="submission" date="2015-03" db="UniProtKB">
        <authorList>
            <consortium name="EnsemblPlants"/>
        </authorList>
    </citation>
    <scope>IDENTIFICATION</scope>
</reference>
<keyword evidence="3" id="KW-1185">Reference proteome</keyword>
<dbReference type="SMR" id="A0A0D3E8J6"/>
<dbReference type="EnsemblPlants" id="Bo9g082050.1">
    <property type="protein sequence ID" value="Bo9g082050.1"/>
    <property type="gene ID" value="Bo9g082050"/>
</dbReference>
<evidence type="ECO:0000313" key="3">
    <source>
        <dbReference type="Proteomes" id="UP000032141"/>
    </source>
</evidence>
<evidence type="ECO:0000313" key="2">
    <source>
        <dbReference type="EnsemblPlants" id="Bo9g082050.1"/>
    </source>
</evidence>
<feature type="coiled-coil region" evidence="1">
    <location>
        <begin position="57"/>
        <end position="93"/>
    </location>
</feature>
<dbReference type="Proteomes" id="UP000032141">
    <property type="component" value="Chromosome C9"/>
</dbReference>
<reference evidence="2 3" key="1">
    <citation type="journal article" date="2014" name="Genome Biol.">
        <title>Transcriptome and methylome profiling reveals relics of genome dominance in the mesopolyploid Brassica oleracea.</title>
        <authorList>
            <person name="Parkin I.A."/>
            <person name="Koh C."/>
            <person name="Tang H."/>
            <person name="Robinson S.J."/>
            <person name="Kagale S."/>
            <person name="Clarke W.E."/>
            <person name="Town C.D."/>
            <person name="Nixon J."/>
            <person name="Krishnakumar V."/>
            <person name="Bidwell S.L."/>
            <person name="Denoeud F."/>
            <person name="Belcram H."/>
            <person name="Links M.G."/>
            <person name="Just J."/>
            <person name="Clarke C."/>
            <person name="Bender T."/>
            <person name="Huebert T."/>
            <person name="Mason A.S."/>
            <person name="Pires J.C."/>
            <person name="Barker G."/>
            <person name="Moore J."/>
            <person name="Walley P.G."/>
            <person name="Manoli S."/>
            <person name="Batley J."/>
            <person name="Edwards D."/>
            <person name="Nelson M.N."/>
            <person name="Wang X."/>
            <person name="Paterson A.H."/>
            <person name="King G."/>
            <person name="Bancroft I."/>
            <person name="Chalhoub B."/>
            <person name="Sharpe A.G."/>
        </authorList>
    </citation>
    <scope>NUCLEOTIDE SEQUENCE</scope>
    <source>
        <strain evidence="2 3">cv. TO1000</strain>
    </source>
</reference>
<evidence type="ECO:0000256" key="1">
    <source>
        <dbReference type="SAM" id="Coils"/>
    </source>
</evidence>
<organism evidence="2 3">
    <name type="scientific">Brassica oleracea var. oleracea</name>
    <dbReference type="NCBI Taxonomy" id="109376"/>
    <lineage>
        <taxon>Eukaryota</taxon>
        <taxon>Viridiplantae</taxon>
        <taxon>Streptophyta</taxon>
        <taxon>Embryophyta</taxon>
        <taxon>Tracheophyta</taxon>
        <taxon>Spermatophyta</taxon>
        <taxon>Magnoliopsida</taxon>
        <taxon>eudicotyledons</taxon>
        <taxon>Gunneridae</taxon>
        <taxon>Pentapetalae</taxon>
        <taxon>rosids</taxon>
        <taxon>malvids</taxon>
        <taxon>Brassicales</taxon>
        <taxon>Brassicaceae</taxon>
        <taxon>Brassiceae</taxon>
        <taxon>Brassica</taxon>
    </lineage>
</organism>
<dbReference type="HOGENOM" id="CLU_134040_2_0_1"/>
<evidence type="ECO:0008006" key="4">
    <source>
        <dbReference type="Google" id="ProtNLM"/>
    </source>
</evidence>
<proteinExistence type="predicted"/>
<protein>
    <recommendedName>
        <fullName evidence="4">Zinc finger GRF-type domain-containing protein</fullName>
    </recommendedName>
</protein>
<dbReference type="AlphaFoldDB" id="A0A0D3E8J6"/>
<dbReference type="Gramene" id="Bo9g082050.1">
    <property type="protein sequence ID" value="Bo9g082050.1"/>
    <property type="gene ID" value="Bo9g082050"/>
</dbReference>
<sequence>MSNESGASSGTSGIRRRGTMVGVPKRCWCGEIVVARMSKSEANPYRRYYRCAYAVERKALADEIEILGMRTERLEQQNQIANLELEMLRFEKEILEKVEGVVGEAKSELKKLMVIVALGCLSIVVCSKLIG</sequence>